<dbReference type="CDD" id="cd01789">
    <property type="entry name" value="Ubl_TBCB"/>
    <property type="match status" value="1"/>
</dbReference>
<dbReference type="InterPro" id="IPR000626">
    <property type="entry name" value="Ubiquitin-like_dom"/>
</dbReference>
<protein>
    <submittedName>
        <fullName evidence="3">Katanin p60 ATPase-containing subunit A1</fullName>
    </submittedName>
</protein>
<evidence type="ECO:0000259" key="1">
    <source>
        <dbReference type="Pfam" id="PF14560"/>
    </source>
</evidence>
<dbReference type="SUPFAM" id="SSF52540">
    <property type="entry name" value="P-loop containing nucleoside triphosphate hydrolases"/>
    <property type="match status" value="1"/>
</dbReference>
<dbReference type="GO" id="GO:0007023">
    <property type="term" value="P:post-chaperonin tubulin folding pathway"/>
    <property type="evidence" value="ECO:0007669"/>
    <property type="project" value="InterPro"/>
</dbReference>
<dbReference type="InterPro" id="IPR041569">
    <property type="entry name" value="AAA_lid_3"/>
</dbReference>
<gene>
    <name evidence="3" type="primary">KATNA1_2</name>
    <name evidence="3" type="ORF">FOZ62_010722</name>
</gene>
<dbReference type="InterPro" id="IPR045172">
    <property type="entry name" value="TBCB_Ubl"/>
</dbReference>
<reference evidence="3 4" key="1">
    <citation type="submission" date="2020-04" db="EMBL/GenBank/DDBJ databases">
        <title>Perkinsus olseni comparative genomics.</title>
        <authorList>
            <person name="Bogema D.R."/>
        </authorList>
    </citation>
    <scope>NUCLEOTIDE SEQUENCE [LARGE SCALE GENOMIC DNA]</scope>
    <source>
        <strain evidence="3">ATCC PRA-205</strain>
    </source>
</reference>
<dbReference type="GO" id="GO:0007021">
    <property type="term" value="P:tubulin complex assembly"/>
    <property type="evidence" value="ECO:0007669"/>
    <property type="project" value="InterPro"/>
</dbReference>
<dbReference type="EMBL" id="JABANM010028776">
    <property type="protein sequence ID" value="KAF4709153.1"/>
    <property type="molecule type" value="Genomic_DNA"/>
</dbReference>
<evidence type="ECO:0000313" key="4">
    <source>
        <dbReference type="Proteomes" id="UP000574390"/>
    </source>
</evidence>
<feature type="domain" description="Ubiquitin-like" evidence="1">
    <location>
        <begin position="153"/>
        <end position="209"/>
    </location>
</feature>
<dbReference type="GO" id="GO:0015630">
    <property type="term" value="C:microtubule cytoskeleton"/>
    <property type="evidence" value="ECO:0007669"/>
    <property type="project" value="TreeGrafter"/>
</dbReference>
<dbReference type="InterPro" id="IPR029071">
    <property type="entry name" value="Ubiquitin-like_domsf"/>
</dbReference>
<dbReference type="InterPro" id="IPR027417">
    <property type="entry name" value="P-loop_NTPase"/>
</dbReference>
<name>A0A7J6QLK4_PEROL</name>
<dbReference type="GO" id="GO:0043014">
    <property type="term" value="F:alpha-tubulin binding"/>
    <property type="evidence" value="ECO:0007669"/>
    <property type="project" value="InterPro"/>
</dbReference>
<evidence type="ECO:0000313" key="3">
    <source>
        <dbReference type="EMBL" id="KAF4709153.1"/>
    </source>
</evidence>
<dbReference type="GO" id="GO:0016887">
    <property type="term" value="F:ATP hydrolysis activity"/>
    <property type="evidence" value="ECO:0007669"/>
    <property type="project" value="TreeGrafter"/>
</dbReference>
<dbReference type="PANTHER" id="PTHR23074:SF19">
    <property type="entry name" value="KATANIN P60 ATPASE-CONTAINING SUBUNIT A1"/>
    <property type="match status" value="1"/>
</dbReference>
<dbReference type="PANTHER" id="PTHR23074">
    <property type="entry name" value="AAA DOMAIN-CONTAINING"/>
    <property type="match status" value="1"/>
</dbReference>
<organism evidence="3 4">
    <name type="scientific">Perkinsus olseni</name>
    <name type="common">Perkinsus atlanticus</name>
    <dbReference type="NCBI Taxonomy" id="32597"/>
    <lineage>
        <taxon>Eukaryota</taxon>
        <taxon>Sar</taxon>
        <taxon>Alveolata</taxon>
        <taxon>Perkinsozoa</taxon>
        <taxon>Perkinsea</taxon>
        <taxon>Perkinsida</taxon>
        <taxon>Perkinsidae</taxon>
        <taxon>Perkinsus</taxon>
    </lineage>
</organism>
<dbReference type="Gene3D" id="3.40.50.300">
    <property type="entry name" value="P-loop containing nucleotide triphosphate hydrolases"/>
    <property type="match status" value="1"/>
</dbReference>
<feature type="domain" description="AAA ATPase AAA+ lid" evidence="2">
    <location>
        <begin position="37"/>
        <end position="73"/>
    </location>
</feature>
<dbReference type="Gene3D" id="3.10.20.90">
    <property type="entry name" value="Phosphatidylinositol 3-kinase Catalytic Subunit, Chain A, domain 1"/>
    <property type="match status" value="1"/>
</dbReference>
<proteinExistence type="predicted"/>
<dbReference type="SUPFAM" id="SSF54236">
    <property type="entry name" value="Ubiquitin-like"/>
    <property type="match status" value="1"/>
</dbReference>
<accession>A0A7J6QLK4</accession>
<dbReference type="Pfam" id="PF14560">
    <property type="entry name" value="Ubiquitin_2"/>
    <property type="match status" value="1"/>
</dbReference>
<dbReference type="GO" id="GO:0051013">
    <property type="term" value="P:microtubule severing"/>
    <property type="evidence" value="ECO:0007669"/>
    <property type="project" value="TreeGrafter"/>
</dbReference>
<dbReference type="Gene3D" id="1.10.8.60">
    <property type="match status" value="1"/>
</dbReference>
<dbReference type="Proteomes" id="UP000574390">
    <property type="component" value="Unassembled WGS sequence"/>
</dbReference>
<feature type="non-terminal residue" evidence="3">
    <location>
        <position position="1"/>
    </location>
</feature>
<feature type="non-terminal residue" evidence="3">
    <location>
        <position position="218"/>
    </location>
</feature>
<evidence type="ECO:0000259" key="2">
    <source>
        <dbReference type="Pfam" id="PF17862"/>
    </source>
</evidence>
<dbReference type="Pfam" id="PF17862">
    <property type="entry name" value="AAA_lid_3"/>
    <property type="match status" value="1"/>
</dbReference>
<dbReference type="InterPro" id="IPR050304">
    <property type="entry name" value="MT-severing_AAA_ATPase"/>
</dbReference>
<comment type="caution">
    <text evidence="3">The sequence shown here is derived from an EMBL/GenBank/DDBJ whole genome shotgun (WGS) entry which is preliminary data.</text>
</comment>
<sequence>EALRRRLEKRIYIPLPDEEARLGMFKVNCSSIKLADDVDFRRLVKRTEGYSGADICSVCREASMMNLRDRLRKARTKGESGVALDVDRLRAEVEGRPVTMGNFEQAVKNVQKSVGTEDLRNSLIMTMHPLTSGLRDYVTAADHTRYDGLADGFIRVDVTHSNLQARVHDATLSLDAPISSVKQKLYKRNGTTVDHMQLFLRRGDGSTIFLYDDKLTLR</sequence>
<dbReference type="AlphaFoldDB" id="A0A7J6QLK4"/>